<dbReference type="VEuPathDB" id="FungiDB:NEUTE1DRAFT_35178"/>
<dbReference type="HOGENOM" id="CLU_3129820_0_0_1"/>
<reference evidence="2" key="1">
    <citation type="journal article" date="2011" name="Genetics">
        <title>Massive changes in genome architecture accompany the transition to self-fertility in the filamentous fungus Neurospora tetrasperma.</title>
        <authorList>
            <person name="Ellison C.E."/>
            <person name="Stajich J.E."/>
            <person name="Jacobson D.J."/>
            <person name="Natvig D.O."/>
            <person name="Lapidus A."/>
            <person name="Foster B."/>
            <person name="Aerts A."/>
            <person name="Riley R."/>
            <person name="Lindquist E.A."/>
            <person name="Grigoriev I.V."/>
            <person name="Taylor J.W."/>
        </authorList>
    </citation>
    <scope>NUCLEOTIDE SEQUENCE [LARGE SCALE GENOMIC DNA]</scope>
    <source>
        <strain evidence="2">FGSC 2508 / P0657</strain>
    </source>
</reference>
<dbReference type="Proteomes" id="UP000008065">
    <property type="component" value="Unassembled WGS sequence"/>
</dbReference>
<evidence type="ECO:0000313" key="2">
    <source>
        <dbReference type="Proteomes" id="UP000008065"/>
    </source>
</evidence>
<name>F8MEY2_NEUT8</name>
<dbReference type="GeneID" id="20827506"/>
<dbReference type="KEGG" id="nte:NEUTE1DRAFT35178"/>
<dbReference type="AlphaFoldDB" id="F8MEY2"/>
<feature type="non-terminal residue" evidence="1">
    <location>
        <position position="1"/>
    </location>
</feature>
<evidence type="ECO:0000313" key="1">
    <source>
        <dbReference type="EMBL" id="EGO61703.1"/>
    </source>
</evidence>
<organism evidence="1 2">
    <name type="scientific">Neurospora tetrasperma (strain FGSC 2508 / ATCC MYA-4615 / P0657)</name>
    <dbReference type="NCBI Taxonomy" id="510951"/>
    <lineage>
        <taxon>Eukaryota</taxon>
        <taxon>Fungi</taxon>
        <taxon>Dikarya</taxon>
        <taxon>Ascomycota</taxon>
        <taxon>Pezizomycotina</taxon>
        <taxon>Sordariomycetes</taxon>
        <taxon>Sordariomycetidae</taxon>
        <taxon>Sordariales</taxon>
        <taxon>Sordariaceae</taxon>
        <taxon>Neurospora</taxon>
    </lineage>
</organism>
<sequence length="59" mass="6842">IAINNSVRRFENSVYNPLVEISVYNDPKANSINNYTILEVLINIVRNKNKEVTIIRVRP</sequence>
<proteinExistence type="predicted"/>
<accession>F8MEY2</accession>
<gene>
    <name evidence="1" type="ORF">NEUTE1DRAFT_35178</name>
</gene>
<dbReference type="RefSeq" id="XP_009847095.1">
    <property type="nucleotide sequence ID" value="XM_009848793.1"/>
</dbReference>
<keyword evidence="2" id="KW-1185">Reference proteome</keyword>
<protein>
    <submittedName>
        <fullName evidence="1">Uncharacterized protein</fullName>
    </submittedName>
</protein>
<dbReference type="EMBL" id="GL891302">
    <property type="protein sequence ID" value="EGO61703.1"/>
    <property type="molecule type" value="Genomic_DNA"/>
</dbReference>